<dbReference type="AlphaFoldDB" id="A0A6N9T616"/>
<feature type="transmembrane region" description="Helical" evidence="1">
    <location>
        <begin position="227"/>
        <end position="249"/>
    </location>
</feature>
<comment type="caution">
    <text evidence="2">The sequence shown here is derived from an EMBL/GenBank/DDBJ whole genome shotgun (WGS) entry which is preliminary data.</text>
</comment>
<dbReference type="RefSeq" id="WP_163465295.1">
    <property type="nucleotide sequence ID" value="NZ_JAAAMG010000021.1"/>
</dbReference>
<keyword evidence="3" id="KW-1185">Reference proteome</keyword>
<proteinExistence type="predicted"/>
<keyword evidence="1" id="KW-1133">Transmembrane helix</keyword>
<feature type="transmembrane region" description="Helical" evidence="1">
    <location>
        <begin position="104"/>
        <end position="127"/>
    </location>
</feature>
<accession>A0A6N9T616</accession>
<sequence length="252" mass="25382">MNVLGFEWIKMRSISSPWLTALSAIFAGTTLSMLGVSDLIGVSPADLPDGWDPTAESLKGFLFAQLLVGMLGAHSITSEYATGLIGTSLAVVPARFRLLAAKTTVVCVMSLGTGIATTLLSFTAIQAMLAGAGLASAGIADPGVARALVGAMLYLTLVGLMGLAVGVLTRSTTASLATLIGVTLLVPAIAPGIPGAVGGWLQHYWPISSGQAAYRVVPVDAVVGPELGLGILAAVTAAVGTAAFVSFSVRDA</sequence>
<feature type="transmembrane region" description="Helical" evidence="1">
    <location>
        <begin position="62"/>
        <end position="92"/>
    </location>
</feature>
<name>A0A6N9T616_9HYPH</name>
<organism evidence="2 3">
    <name type="scientific">Jiella pacifica</name>
    <dbReference type="NCBI Taxonomy" id="2696469"/>
    <lineage>
        <taxon>Bacteria</taxon>
        <taxon>Pseudomonadati</taxon>
        <taxon>Pseudomonadota</taxon>
        <taxon>Alphaproteobacteria</taxon>
        <taxon>Hyphomicrobiales</taxon>
        <taxon>Aurantimonadaceae</taxon>
        <taxon>Jiella</taxon>
    </lineage>
</organism>
<keyword evidence="1" id="KW-0812">Transmembrane</keyword>
<protein>
    <submittedName>
        <fullName evidence="2">ABC transporter permease</fullName>
    </submittedName>
</protein>
<feature type="transmembrane region" description="Helical" evidence="1">
    <location>
        <begin position="21"/>
        <end position="42"/>
    </location>
</feature>
<feature type="transmembrane region" description="Helical" evidence="1">
    <location>
        <begin position="147"/>
        <end position="169"/>
    </location>
</feature>
<evidence type="ECO:0000313" key="3">
    <source>
        <dbReference type="Proteomes" id="UP000469011"/>
    </source>
</evidence>
<reference evidence="2 3" key="1">
    <citation type="submission" date="2020-01" db="EMBL/GenBank/DDBJ databases">
        <title>Jiella pacifica sp. nov.</title>
        <authorList>
            <person name="Xue Z."/>
            <person name="Zhu S."/>
            <person name="Chen J."/>
            <person name="Yang J."/>
        </authorList>
    </citation>
    <scope>NUCLEOTIDE SEQUENCE [LARGE SCALE GENOMIC DNA]</scope>
    <source>
        <strain evidence="2 3">40Bstr34</strain>
    </source>
</reference>
<keyword evidence="1" id="KW-0472">Membrane</keyword>
<feature type="transmembrane region" description="Helical" evidence="1">
    <location>
        <begin position="176"/>
        <end position="201"/>
    </location>
</feature>
<evidence type="ECO:0000256" key="1">
    <source>
        <dbReference type="SAM" id="Phobius"/>
    </source>
</evidence>
<dbReference type="Proteomes" id="UP000469011">
    <property type="component" value="Unassembled WGS sequence"/>
</dbReference>
<dbReference type="EMBL" id="JAAAMG010000021">
    <property type="protein sequence ID" value="NDW06834.1"/>
    <property type="molecule type" value="Genomic_DNA"/>
</dbReference>
<evidence type="ECO:0000313" key="2">
    <source>
        <dbReference type="EMBL" id="NDW06834.1"/>
    </source>
</evidence>
<gene>
    <name evidence="2" type="ORF">GTK09_20680</name>
</gene>